<dbReference type="InterPro" id="IPR017853">
    <property type="entry name" value="GH"/>
</dbReference>
<dbReference type="CDD" id="cd10315">
    <property type="entry name" value="CBM41_pullulanase"/>
    <property type="match status" value="1"/>
</dbReference>
<evidence type="ECO:0000256" key="6">
    <source>
        <dbReference type="ARBA" id="ARBA00024062"/>
    </source>
</evidence>
<comment type="similarity">
    <text evidence="1">Belongs to the glycosyl hydrolase 13 family.</text>
</comment>
<evidence type="ECO:0000256" key="1">
    <source>
        <dbReference type="ARBA" id="ARBA00008061"/>
    </source>
</evidence>
<dbReference type="Gene3D" id="2.60.40.10">
    <property type="entry name" value="Immunoglobulins"/>
    <property type="match status" value="1"/>
</dbReference>
<evidence type="ECO:0000256" key="8">
    <source>
        <dbReference type="ARBA" id="ARBA00031076"/>
    </source>
</evidence>
<evidence type="ECO:0000256" key="3">
    <source>
        <dbReference type="ARBA" id="ARBA00022801"/>
    </source>
</evidence>
<dbReference type="InterPro" id="IPR013784">
    <property type="entry name" value="Carb-bd-like_fold"/>
</dbReference>
<keyword evidence="11" id="KW-1185">Reference proteome</keyword>
<dbReference type="InterPro" id="IPR014756">
    <property type="entry name" value="Ig_E-set"/>
</dbReference>
<protein>
    <recommendedName>
        <fullName evidence="6">pullulanase</fullName>
        <ecNumber evidence="6">3.2.1.41</ecNumber>
    </recommendedName>
    <alternativeName>
        <fullName evidence="7">Alpha-dextrin endo-1,6-alpha-glucosidase</fullName>
    </alternativeName>
    <alternativeName>
        <fullName evidence="8">Pullulan 6-glucanohydrolase</fullName>
    </alternativeName>
</protein>
<comment type="catalytic activity">
    <reaction evidence="5">
        <text>Hydrolysis of (1-&gt;6)-alpha-D-glucosidic linkages in pullulan, amylopectin and glycogen, and in the alpha- and beta-limit dextrins of amylopectin and glycogen.</text>
        <dbReference type="EC" id="3.2.1.41"/>
    </reaction>
</comment>
<sequence>MKKKSLLVLILLIISTILLSAFPSYSVGKTAEDFGGKTVLILHYHRFDGNYNGWNLWVWPHKPQSLEGHAYQFTGKDAFGPYAIITFDEKYTELGYIVRLNEWQAKDVSKDRFIKIPKNGIAEIWVITSVEEPYTDPNNIDISPRILSAIMDSSTEIKVSLTTPFDTKNWKGKVDVFADNKKLEIKNVEKLDPTDISKTTKIKIILNSPFKDVDKIVKISISGYVENTAIMRNILNDFYYSGDDLGITYKKDSITFKVWSPVSKTAEVLLYKNYTSTTPDKIYKMEKSKDGVWSSTIKGNFKGWFYKYKFYSYGKYRETVDPYSIAVSVNSEKSAIIDLKDTNPENWNNDIKPPFINPEDAIIYEIHVKDFTINKNSGVEDKYRGKYLGLVQENTTGPNGVKTGLSHLKELGVTHVHIMPIQDIYFIDETKFKEQYGWGYDPKLYNVPDGFYSINPFDPNSRIKEVKEMIKKFHKNGIRVILDVVYNHTAVVGEGSAFDQTVPYYYYRTDDTGHYTNGSGVGNEIATERPMVRKFIVDSVKYWVKEYHVDGFRFDLMGLIDKETMNEITKELHKIDPSILLYGEPWTGGGKLLFGKGDQKNMHIAMFNDDFRNAIRGSVFNAKVKGFGLGSLGKEIKIKRGVVGSIEYNSRIRLWASDPEETINYVSNHDNHTLWDKNALALGYKPWEGKIPQNIEEKLKKAQKFSNAIILTSQGIAFLHGGVDFARTKMGNDNPYNKETPNVFDWSRKEKYYDIFEYYKGLIELRKSHPAFRMTNADMIKSHLEFLETPKKRMVAFIIKGYANNDSWKNILVIYNANSSKVTFNLPDGTWNIVVNDKSAGTKIIKTTENKIILEPLSAYVLYQQ</sequence>
<dbReference type="SUPFAM" id="SSF81296">
    <property type="entry name" value="E set domains"/>
    <property type="match status" value="1"/>
</dbReference>
<evidence type="ECO:0000313" key="11">
    <source>
        <dbReference type="Proteomes" id="UP001232493"/>
    </source>
</evidence>
<evidence type="ECO:0000256" key="2">
    <source>
        <dbReference type="ARBA" id="ARBA00022729"/>
    </source>
</evidence>
<accession>A0ABY8PS90</accession>
<dbReference type="Pfam" id="PF03714">
    <property type="entry name" value="PUD"/>
    <property type="match status" value="1"/>
</dbReference>
<reference evidence="10 11" key="1">
    <citation type="submission" date="2021-02" db="EMBL/GenBank/DDBJ databases">
        <title>Characterization of Marinitoga sp. nov. str. BP5-C20A.</title>
        <authorList>
            <person name="Erauso G."/>
            <person name="Postec A."/>
        </authorList>
    </citation>
    <scope>NUCLEOTIDE SEQUENCE [LARGE SCALE GENOMIC DNA]</scope>
    <source>
        <strain evidence="10 11">BP5-C20A</strain>
    </source>
</reference>
<dbReference type="Proteomes" id="UP001232493">
    <property type="component" value="Chromosome"/>
</dbReference>
<gene>
    <name evidence="10" type="primary">pulA</name>
    <name evidence="10" type="ORF">JRV97_02140</name>
</gene>
<keyword evidence="4 10" id="KW-0326">Glycosidase</keyword>
<dbReference type="InterPro" id="IPR049117">
    <property type="entry name" value="pulA_all-beta"/>
</dbReference>
<dbReference type="Pfam" id="PF21653">
    <property type="entry name" value="pulA_all-beta"/>
    <property type="match status" value="1"/>
</dbReference>
<proteinExistence type="inferred from homology"/>
<dbReference type="RefSeq" id="WP_280999779.1">
    <property type="nucleotide sequence ID" value="NZ_CP069362.1"/>
</dbReference>
<evidence type="ECO:0000256" key="4">
    <source>
        <dbReference type="ARBA" id="ARBA00023295"/>
    </source>
</evidence>
<dbReference type="InterPro" id="IPR013780">
    <property type="entry name" value="Glyco_hydro_b"/>
</dbReference>
<dbReference type="EMBL" id="CP069362">
    <property type="protein sequence ID" value="WGS65378.1"/>
    <property type="molecule type" value="Genomic_DNA"/>
</dbReference>
<dbReference type="InterPro" id="IPR006047">
    <property type="entry name" value="GH13_cat_dom"/>
</dbReference>
<organism evidence="10 11">
    <name type="scientific">Marinitoga aeolica</name>
    <dbReference type="NCBI Taxonomy" id="2809031"/>
    <lineage>
        <taxon>Bacteria</taxon>
        <taxon>Thermotogati</taxon>
        <taxon>Thermotogota</taxon>
        <taxon>Thermotogae</taxon>
        <taxon>Petrotogales</taxon>
        <taxon>Petrotogaceae</taxon>
        <taxon>Marinitoga</taxon>
    </lineage>
</organism>
<dbReference type="SUPFAM" id="SSF51445">
    <property type="entry name" value="(Trans)glycosidases"/>
    <property type="match status" value="1"/>
</dbReference>
<evidence type="ECO:0000259" key="9">
    <source>
        <dbReference type="SMART" id="SM00642"/>
    </source>
</evidence>
<dbReference type="Pfam" id="PF00128">
    <property type="entry name" value="Alpha-amylase"/>
    <property type="match status" value="1"/>
</dbReference>
<dbReference type="Gene3D" id="2.60.40.1110">
    <property type="match status" value="1"/>
</dbReference>
<dbReference type="CDD" id="cd11341">
    <property type="entry name" value="AmyAc_Pullulanase_LD-like"/>
    <property type="match status" value="1"/>
</dbReference>
<name>A0ABY8PS90_9BACT</name>
<evidence type="ECO:0000313" key="10">
    <source>
        <dbReference type="EMBL" id="WGS65378.1"/>
    </source>
</evidence>
<dbReference type="InterPro" id="IPR004193">
    <property type="entry name" value="Glyco_hydro_13_N"/>
</dbReference>
<dbReference type="NCBIfam" id="TIGR02104">
    <property type="entry name" value="pulA_typeI"/>
    <property type="match status" value="1"/>
</dbReference>
<dbReference type="InterPro" id="IPR005323">
    <property type="entry name" value="CBM41_pullulanase"/>
</dbReference>
<dbReference type="Gene3D" id="3.20.20.80">
    <property type="entry name" value="Glycosidases"/>
    <property type="match status" value="1"/>
</dbReference>
<keyword evidence="3 10" id="KW-0378">Hydrolase</keyword>
<dbReference type="PANTHER" id="PTHR43002">
    <property type="entry name" value="GLYCOGEN DEBRANCHING ENZYME"/>
    <property type="match status" value="1"/>
</dbReference>
<feature type="domain" description="Glycosyl hydrolase family 13 catalytic" evidence="9">
    <location>
        <begin position="365"/>
        <end position="766"/>
    </location>
</feature>
<evidence type="ECO:0000256" key="7">
    <source>
        <dbReference type="ARBA" id="ARBA00029618"/>
    </source>
</evidence>
<dbReference type="SMART" id="SM00642">
    <property type="entry name" value="Aamy"/>
    <property type="match status" value="1"/>
</dbReference>
<dbReference type="SUPFAM" id="SSF49452">
    <property type="entry name" value="Starch-binding domain-like"/>
    <property type="match status" value="1"/>
</dbReference>
<evidence type="ECO:0000256" key="5">
    <source>
        <dbReference type="ARBA" id="ARBA00023965"/>
    </source>
</evidence>
<dbReference type="EC" id="3.2.1.41" evidence="6"/>
<dbReference type="InterPro" id="IPR013783">
    <property type="entry name" value="Ig-like_fold"/>
</dbReference>
<dbReference type="GO" id="GO:0051060">
    <property type="term" value="F:pullulanase activity"/>
    <property type="evidence" value="ECO:0007669"/>
    <property type="project" value="UniProtKB-EC"/>
</dbReference>
<dbReference type="InterPro" id="IPR011840">
    <property type="entry name" value="PulA_typeI"/>
</dbReference>
<dbReference type="Gene3D" id="2.60.40.1180">
    <property type="entry name" value="Golgi alpha-mannosidase II"/>
    <property type="match status" value="1"/>
</dbReference>
<dbReference type="CDD" id="cd02860">
    <property type="entry name" value="E_set_Pullulanase"/>
    <property type="match status" value="1"/>
</dbReference>
<dbReference type="Pfam" id="PF02922">
    <property type="entry name" value="CBM_48"/>
    <property type="match status" value="1"/>
</dbReference>
<keyword evidence="2" id="KW-0732">Signal</keyword>